<evidence type="ECO:0008006" key="4">
    <source>
        <dbReference type="Google" id="ProtNLM"/>
    </source>
</evidence>
<organism evidence="2 3">
    <name type="scientific">Corticibacter populi</name>
    <dbReference type="NCBI Taxonomy" id="1550736"/>
    <lineage>
        <taxon>Bacteria</taxon>
        <taxon>Pseudomonadati</taxon>
        <taxon>Pseudomonadota</taxon>
        <taxon>Betaproteobacteria</taxon>
        <taxon>Burkholderiales</taxon>
        <taxon>Comamonadaceae</taxon>
        <taxon>Corticibacter</taxon>
    </lineage>
</organism>
<dbReference type="Proteomes" id="UP000278006">
    <property type="component" value="Unassembled WGS sequence"/>
</dbReference>
<accession>A0A3M6QZ47</accession>
<dbReference type="Pfam" id="PF20101">
    <property type="entry name" value="DUF6491"/>
    <property type="match status" value="1"/>
</dbReference>
<gene>
    <name evidence="2" type="ORF">D8I35_04075</name>
</gene>
<comment type="caution">
    <text evidence="2">The sequence shown here is derived from an EMBL/GenBank/DDBJ whole genome shotgun (WGS) entry which is preliminary data.</text>
</comment>
<protein>
    <recommendedName>
        <fullName evidence="4">Lipoprotein</fullName>
    </recommendedName>
</protein>
<keyword evidence="3" id="KW-1185">Reference proteome</keyword>
<dbReference type="InterPro" id="IPR045500">
    <property type="entry name" value="DUF6491"/>
</dbReference>
<reference evidence="2 3" key="1">
    <citation type="submission" date="2018-10" db="EMBL/GenBank/DDBJ databases">
        <title>Draft genome of Cortibacter populi DSM10536.</title>
        <authorList>
            <person name="Bernier A.-M."/>
            <person name="Bernard K."/>
        </authorList>
    </citation>
    <scope>NUCLEOTIDE SEQUENCE [LARGE SCALE GENOMIC DNA]</scope>
    <source>
        <strain evidence="2 3">DSM 105136</strain>
    </source>
</reference>
<keyword evidence="1" id="KW-0732">Signal</keyword>
<feature type="chain" id="PRO_5018033684" description="Lipoprotein" evidence="1">
    <location>
        <begin position="29"/>
        <end position="142"/>
    </location>
</feature>
<dbReference type="EMBL" id="RDQO01000001">
    <property type="protein sequence ID" value="RMX08290.1"/>
    <property type="molecule type" value="Genomic_DNA"/>
</dbReference>
<evidence type="ECO:0000256" key="1">
    <source>
        <dbReference type="SAM" id="SignalP"/>
    </source>
</evidence>
<feature type="signal peptide" evidence="1">
    <location>
        <begin position="1"/>
        <end position="28"/>
    </location>
</feature>
<proteinExistence type="predicted"/>
<evidence type="ECO:0000313" key="3">
    <source>
        <dbReference type="Proteomes" id="UP000278006"/>
    </source>
</evidence>
<dbReference type="AlphaFoldDB" id="A0A3M6QZ47"/>
<name>A0A3M6QZ47_9BURK</name>
<evidence type="ECO:0000313" key="2">
    <source>
        <dbReference type="EMBL" id="RMX08290.1"/>
    </source>
</evidence>
<sequence>MEQASASTRNALLLGCVAAVATMLAACASTAGNAPEVSIEERLQKQHLQIGESIQRIPSFGISGWSYLDKRHVLIDNGPGKQYLIRTDIDCDELAFANHLGYTSTAGALTRFDRLKSRSASGWPIDCNIEAIHQLDKLPALQ</sequence>